<dbReference type="SUPFAM" id="SSF52540">
    <property type="entry name" value="P-loop containing nucleoside triphosphate hydrolases"/>
    <property type="match status" value="1"/>
</dbReference>
<dbReference type="Pfam" id="PF12399">
    <property type="entry name" value="BCA_ABC_TP_C"/>
    <property type="match status" value="1"/>
</dbReference>
<organism evidence="5 6">
    <name type="scientific">Phreatobacter stygius</name>
    <dbReference type="NCBI Taxonomy" id="1940610"/>
    <lineage>
        <taxon>Bacteria</taxon>
        <taxon>Pseudomonadati</taxon>
        <taxon>Pseudomonadota</taxon>
        <taxon>Alphaproteobacteria</taxon>
        <taxon>Hyphomicrobiales</taxon>
        <taxon>Phreatobacteraceae</taxon>
        <taxon>Phreatobacter</taxon>
    </lineage>
</organism>
<dbReference type="InterPro" id="IPR051120">
    <property type="entry name" value="ABC_AA/LPS_Transport"/>
</dbReference>
<feature type="domain" description="ABC transporter" evidence="4">
    <location>
        <begin position="19"/>
        <end position="267"/>
    </location>
</feature>
<gene>
    <name evidence="5" type="ORF">E8M01_22750</name>
</gene>
<dbReference type="EMBL" id="CP039690">
    <property type="protein sequence ID" value="QCI66812.1"/>
    <property type="molecule type" value="Genomic_DNA"/>
</dbReference>
<reference evidence="5 6" key="1">
    <citation type="submission" date="2019-04" db="EMBL/GenBank/DDBJ databases">
        <title>Phreatobacter aquaticus sp. nov.</title>
        <authorList>
            <person name="Choi A."/>
        </authorList>
    </citation>
    <scope>NUCLEOTIDE SEQUENCE [LARGE SCALE GENOMIC DNA]</scope>
    <source>
        <strain evidence="5 6">KCTC 52518</strain>
    </source>
</reference>
<evidence type="ECO:0000256" key="3">
    <source>
        <dbReference type="ARBA" id="ARBA00022840"/>
    </source>
</evidence>
<sequence length="270" mass="29040">MTAVGSAAASPGVSQAALLAVRDISVRFGGIIALNGISFDVMAGDVVGLIGPNGAGKTTLFNCLSRLYIPNSGDILFEGRSIMNAPRHAIAAIGMGRTFQNVALFDRMSVIDNVKVGCHCQTSSGFLTSFLRTGAVHAEERRIEERAHDLIAFMGLEAFAQMPAGPLPFPIRKRVELARALAAKPKLLLLDEPAAGLNHDEIEVLKDQIRRVREYHDVTTLLVEHHMSLVMSVSDKVVAIDFGRKIADGTPAEVQRDPEVIRAYLGTEAA</sequence>
<dbReference type="Pfam" id="PF00005">
    <property type="entry name" value="ABC_tran"/>
    <property type="match status" value="1"/>
</dbReference>
<dbReference type="CDD" id="cd03219">
    <property type="entry name" value="ABC_Mj1267_LivG_branched"/>
    <property type="match status" value="1"/>
</dbReference>
<proteinExistence type="predicted"/>
<dbReference type="GO" id="GO:0005524">
    <property type="term" value="F:ATP binding"/>
    <property type="evidence" value="ECO:0007669"/>
    <property type="project" value="UniProtKB-KW"/>
</dbReference>
<evidence type="ECO:0000313" key="6">
    <source>
        <dbReference type="Proteomes" id="UP000298781"/>
    </source>
</evidence>
<evidence type="ECO:0000259" key="4">
    <source>
        <dbReference type="PROSITE" id="PS50893"/>
    </source>
</evidence>
<evidence type="ECO:0000313" key="5">
    <source>
        <dbReference type="EMBL" id="QCI66812.1"/>
    </source>
</evidence>
<dbReference type="Gene3D" id="3.40.50.300">
    <property type="entry name" value="P-loop containing nucleotide triphosphate hydrolases"/>
    <property type="match status" value="1"/>
</dbReference>
<accession>A0A4D7BG03</accession>
<dbReference type="AlphaFoldDB" id="A0A4D7BG03"/>
<dbReference type="InterPro" id="IPR027417">
    <property type="entry name" value="P-loop_NTPase"/>
</dbReference>
<keyword evidence="2" id="KW-0547">Nucleotide-binding</keyword>
<dbReference type="InterPro" id="IPR003593">
    <property type="entry name" value="AAA+_ATPase"/>
</dbReference>
<dbReference type="InterPro" id="IPR032823">
    <property type="entry name" value="BCA_ABC_TP_C"/>
</dbReference>
<dbReference type="SMART" id="SM00382">
    <property type="entry name" value="AAA"/>
    <property type="match status" value="1"/>
</dbReference>
<name>A0A4D7BG03_9HYPH</name>
<dbReference type="InterPro" id="IPR003439">
    <property type="entry name" value="ABC_transporter-like_ATP-bd"/>
</dbReference>
<dbReference type="KEGG" id="pstg:E8M01_22750"/>
<evidence type="ECO:0000256" key="2">
    <source>
        <dbReference type="ARBA" id="ARBA00022741"/>
    </source>
</evidence>
<dbReference type="PANTHER" id="PTHR45772:SF4">
    <property type="entry name" value="ABC TRANSPORTER ATP-BINDING PROTEIN"/>
    <property type="match status" value="1"/>
</dbReference>
<dbReference type="OrthoDB" id="9779872at2"/>
<protein>
    <submittedName>
        <fullName evidence="5">ABC transporter ATP-binding protein</fullName>
    </submittedName>
</protein>
<dbReference type="GO" id="GO:0005886">
    <property type="term" value="C:plasma membrane"/>
    <property type="evidence" value="ECO:0007669"/>
    <property type="project" value="TreeGrafter"/>
</dbReference>
<keyword evidence="6" id="KW-1185">Reference proteome</keyword>
<dbReference type="PROSITE" id="PS50893">
    <property type="entry name" value="ABC_TRANSPORTER_2"/>
    <property type="match status" value="1"/>
</dbReference>
<dbReference type="Proteomes" id="UP000298781">
    <property type="component" value="Chromosome"/>
</dbReference>
<dbReference type="FunFam" id="3.40.50.300:FF:000421">
    <property type="entry name" value="Branched-chain amino acid ABC transporter ATP-binding protein"/>
    <property type="match status" value="1"/>
</dbReference>
<dbReference type="PANTHER" id="PTHR45772">
    <property type="entry name" value="CONSERVED COMPONENT OF ABC TRANSPORTER FOR NATURAL AMINO ACIDS-RELATED"/>
    <property type="match status" value="1"/>
</dbReference>
<evidence type="ECO:0000256" key="1">
    <source>
        <dbReference type="ARBA" id="ARBA00022448"/>
    </source>
</evidence>
<keyword evidence="3 5" id="KW-0067">ATP-binding</keyword>
<keyword evidence="1" id="KW-0813">Transport</keyword>
<dbReference type="RefSeq" id="WP_136962251.1">
    <property type="nucleotide sequence ID" value="NZ_CP039690.1"/>
</dbReference>
<dbReference type="GO" id="GO:0016887">
    <property type="term" value="F:ATP hydrolysis activity"/>
    <property type="evidence" value="ECO:0007669"/>
    <property type="project" value="InterPro"/>
</dbReference>